<evidence type="ECO:0000313" key="2">
    <source>
        <dbReference type="Proteomes" id="UP000035009"/>
    </source>
</evidence>
<comment type="caution">
    <text evidence="1">The sequence shown here is derived from an EMBL/GenBank/DDBJ whole genome shotgun (WGS) entry which is preliminary data.</text>
</comment>
<gene>
    <name evidence="1" type="ORF">GM1_031_00480</name>
</gene>
<dbReference type="OrthoDB" id="4322177at2"/>
<dbReference type="AlphaFoldDB" id="M3UMW2"/>
<accession>M3UMW2</accession>
<dbReference type="EMBL" id="BAOP01000031">
    <property type="protein sequence ID" value="GAC81295.1"/>
    <property type="molecule type" value="Genomic_DNA"/>
</dbReference>
<protein>
    <submittedName>
        <fullName evidence="1">Uncharacterized protein</fullName>
    </submittedName>
</protein>
<dbReference type="Proteomes" id="UP000035009">
    <property type="component" value="Unassembled WGS sequence"/>
</dbReference>
<name>M3UMW2_GORML</name>
<proteinExistence type="predicted"/>
<reference evidence="1 2" key="1">
    <citation type="submission" date="2013-02" db="EMBL/GenBank/DDBJ databases">
        <title>Whole genome shotgun sequence of Gordonia malaquae NBRC 108250.</title>
        <authorList>
            <person name="Yoshida I."/>
            <person name="Hosoyama A."/>
            <person name="Tsuchikane K."/>
            <person name="Ando Y."/>
            <person name="Baba S."/>
            <person name="Ohji S."/>
            <person name="Hamada M."/>
            <person name="Tamura T."/>
            <person name="Yamazoe A."/>
            <person name="Yamazaki S."/>
            <person name="Fujita N."/>
        </authorList>
    </citation>
    <scope>NUCLEOTIDE SEQUENCE [LARGE SCALE GENOMIC DNA]</scope>
    <source>
        <strain evidence="1 2">NBRC 108250</strain>
    </source>
</reference>
<keyword evidence="2" id="KW-1185">Reference proteome</keyword>
<dbReference type="eggNOG" id="ENOG5033FXQ">
    <property type="taxonomic scope" value="Bacteria"/>
</dbReference>
<evidence type="ECO:0000313" key="1">
    <source>
        <dbReference type="EMBL" id="GAC81295.1"/>
    </source>
</evidence>
<organism evidence="1 2">
    <name type="scientific">Gordonia malaquae NBRC 108250</name>
    <dbReference type="NCBI Taxonomy" id="1223542"/>
    <lineage>
        <taxon>Bacteria</taxon>
        <taxon>Bacillati</taxon>
        <taxon>Actinomycetota</taxon>
        <taxon>Actinomycetes</taxon>
        <taxon>Mycobacteriales</taxon>
        <taxon>Gordoniaceae</taxon>
        <taxon>Gordonia</taxon>
    </lineage>
</organism>
<dbReference type="RefSeq" id="WP_008380946.1">
    <property type="nucleotide sequence ID" value="NZ_BAOP01000031.1"/>
</dbReference>
<sequence>MRSVEATAALGYADALLSGRVIPESGNAARLAAFVARQAVEWLVDARCAELGAACPDAKMASKLAVLKSLDETDFGPTIAYAWNRLSECCHQHAYELSPTVVEVSALCVSVAECA</sequence>
<dbReference type="STRING" id="410332.SAMN04488550_1417"/>